<evidence type="ECO:0000313" key="2">
    <source>
        <dbReference type="EMBL" id="EEA85880.1"/>
    </source>
</evidence>
<evidence type="ECO:0000313" key="3">
    <source>
        <dbReference type="Proteomes" id="UP000003178"/>
    </source>
</evidence>
<keyword evidence="3" id="KW-1185">Reference proteome</keyword>
<organism evidence="2 3">
    <name type="scientific">Peptacetobacter hiranonis (strain DSM 13275 / JCM 10541 / KCTC 15199 / TO-931)</name>
    <name type="common">Clostridium hiranonis</name>
    <dbReference type="NCBI Taxonomy" id="500633"/>
    <lineage>
        <taxon>Bacteria</taxon>
        <taxon>Bacillati</taxon>
        <taxon>Bacillota</taxon>
        <taxon>Clostridia</taxon>
        <taxon>Peptostreptococcales</taxon>
        <taxon>Peptostreptococcaceae</taxon>
        <taxon>Peptacetobacter</taxon>
    </lineage>
</organism>
<proteinExistence type="predicted"/>
<dbReference type="Proteomes" id="UP000003178">
    <property type="component" value="Unassembled WGS sequence"/>
</dbReference>
<dbReference type="RefSeq" id="WP_006439376.1">
    <property type="nucleotide sequence ID" value="NZ_DS995355.1"/>
</dbReference>
<accession>B6FX55</accession>
<protein>
    <submittedName>
        <fullName evidence="2">Uncharacterized protein</fullName>
    </submittedName>
</protein>
<evidence type="ECO:0000256" key="1">
    <source>
        <dbReference type="SAM" id="Coils"/>
    </source>
</evidence>
<sequence>MCNYDTNEILKKINDLQLEIKKVNEIADSEIERYTKTINEYRENKLLELNIELNNSELLLKELLKK</sequence>
<gene>
    <name evidence="2" type="ORF">CLOHIR_00454</name>
</gene>
<reference evidence="2 3" key="1">
    <citation type="submission" date="2008-09" db="EMBL/GenBank/DDBJ databases">
        <authorList>
            <person name="Fulton L."/>
            <person name="Clifton S."/>
            <person name="Fulton B."/>
            <person name="Xu J."/>
            <person name="Minx P."/>
            <person name="Pepin K.H."/>
            <person name="Johnson M."/>
            <person name="Thiruvilangam P."/>
            <person name="Bhonagiri V."/>
            <person name="Nash W.E."/>
            <person name="Mardis E.R."/>
            <person name="Wilson R.K."/>
        </authorList>
    </citation>
    <scope>NUCLEOTIDE SEQUENCE [LARGE SCALE GENOMIC DNA]</scope>
    <source>
        <strain evidence="2 3">DSM 13275</strain>
    </source>
</reference>
<feature type="coiled-coil region" evidence="1">
    <location>
        <begin position="13"/>
        <end position="66"/>
    </location>
</feature>
<name>B6FX55_PEPHT</name>
<keyword evidence="1" id="KW-0175">Coiled coil</keyword>
<dbReference type="AlphaFoldDB" id="B6FX55"/>
<dbReference type="HOGENOM" id="CLU_2823494_0_0_9"/>
<dbReference type="EMBL" id="ABWP01000015">
    <property type="protein sequence ID" value="EEA85880.1"/>
    <property type="molecule type" value="Genomic_DNA"/>
</dbReference>
<reference evidence="2 3" key="2">
    <citation type="submission" date="2008-10" db="EMBL/GenBank/DDBJ databases">
        <title>Draft genome sequence of Clostridium hiranonis (DSM 13275).</title>
        <authorList>
            <person name="Sudarsanam P."/>
            <person name="Ley R."/>
            <person name="Guruge J."/>
            <person name="Turnbaugh P.J."/>
            <person name="Mahowald M."/>
            <person name="Liep D."/>
            <person name="Gordon J."/>
        </authorList>
    </citation>
    <scope>NUCLEOTIDE SEQUENCE [LARGE SCALE GENOMIC DNA]</scope>
    <source>
        <strain evidence="2 3">DSM 13275</strain>
    </source>
</reference>
<comment type="caution">
    <text evidence="2">The sequence shown here is derived from an EMBL/GenBank/DDBJ whole genome shotgun (WGS) entry which is preliminary data.</text>
</comment>